<accession>A0A918U240</accession>
<reference evidence="2" key="2">
    <citation type="submission" date="2020-09" db="EMBL/GenBank/DDBJ databases">
        <authorList>
            <person name="Sun Q."/>
            <person name="Kim S."/>
        </authorList>
    </citation>
    <scope>NUCLEOTIDE SEQUENCE</scope>
    <source>
        <strain evidence="2">KCTC 23310</strain>
    </source>
</reference>
<dbReference type="Pfam" id="PF04402">
    <property type="entry name" value="SIMPL"/>
    <property type="match status" value="1"/>
</dbReference>
<dbReference type="Proteomes" id="UP000638981">
    <property type="component" value="Unassembled WGS sequence"/>
</dbReference>
<evidence type="ECO:0000313" key="2">
    <source>
        <dbReference type="EMBL" id="GHC66950.1"/>
    </source>
</evidence>
<gene>
    <name evidence="2" type="ORF">GCM10007315_34840</name>
</gene>
<keyword evidence="3" id="KW-1185">Reference proteome</keyword>
<evidence type="ECO:0000256" key="1">
    <source>
        <dbReference type="SAM" id="SignalP"/>
    </source>
</evidence>
<dbReference type="AlphaFoldDB" id="A0A918U240"/>
<feature type="chain" id="PRO_5037826503" description="DUF541 domain-containing protein" evidence="1">
    <location>
        <begin position="24"/>
        <end position="229"/>
    </location>
</feature>
<dbReference type="Gene3D" id="3.30.70.2970">
    <property type="entry name" value="Protein of unknown function (DUF541), domain 2"/>
    <property type="match status" value="1"/>
</dbReference>
<dbReference type="PANTHER" id="PTHR34387">
    <property type="entry name" value="SLR1258 PROTEIN"/>
    <property type="match status" value="1"/>
</dbReference>
<dbReference type="InterPro" id="IPR052022">
    <property type="entry name" value="26kDa_periplasmic_antigen"/>
</dbReference>
<dbReference type="RefSeq" id="WP_189413468.1">
    <property type="nucleotide sequence ID" value="NZ_BMYJ01000015.1"/>
</dbReference>
<protein>
    <recommendedName>
        <fullName evidence="4">DUF541 domain-containing protein</fullName>
    </recommendedName>
</protein>
<dbReference type="PANTHER" id="PTHR34387:SF1">
    <property type="entry name" value="PERIPLASMIC IMMUNOGENIC PROTEIN"/>
    <property type="match status" value="1"/>
</dbReference>
<evidence type="ECO:0008006" key="4">
    <source>
        <dbReference type="Google" id="ProtNLM"/>
    </source>
</evidence>
<proteinExistence type="predicted"/>
<dbReference type="GO" id="GO:0006974">
    <property type="term" value="P:DNA damage response"/>
    <property type="evidence" value="ECO:0007669"/>
    <property type="project" value="TreeGrafter"/>
</dbReference>
<organism evidence="2 3">
    <name type="scientific">Neogemmobacter tilapiae</name>
    <dbReference type="NCBI Taxonomy" id="875041"/>
    <lineage>
        <taxon>Bacteria</taxon>
        <taxon>Pseudomonadati</taxon>
        <taxon>Pseudomonadota</taxon>
        <taxon>Alphaproteobacteria</taxon>
        <taxon>Rhodobacterales</taxon>
        <taxon>Paracoccaceae</taxon>
        <taxon>Neogemmobacter</taxon>
    </lineage>
</organism>
<dbReference type="Gene3D" id="3.30.110.170">
    <property type="entry name" value="Protein of unknown function (DUF541), domain 1"/>
    <property type="match status" value="1"/>
</dbReference>
<comment type="caution">
    <text evidence="2">The sequence shown here is derived from an EMBL/GenBank/DDBJ whole genome shotgun (WGS) entry which is preliminary data.</text>
</comment>
<evidence type="ECO:0000313" key="3">
    <source>
        <dbReference type="Proteomes" id="UP000638981"/>
    </source>
</evidence>
<reference evidence="2" key="1">
    <citation type="journal article" date="2014" name="Int. J. Syst. Evol. Microbiol.">
        <title>Complete genome sequence of Corynebacterium casei LMG S-19264T (=DSM 44701T), isolated from a smear-ripened cheese.</title>
        <authorList>
            <consortium name="US DOE Joint Genome Institute (JGI-PGF)"/>
            <person name="Walter F."/>
            <person name="Albersmeier A."/>
            <person name="Kalinowski J."/>
            <person name="Ruckert C."/>
        </authorList>
    </citation>
    <scope>NUCLEOTIDE SEQUENCE</scope>
    <source>
        <strain evidence="2">KCTC 23310</strain>
    </source>
</reference>
<keyword evidence="1" id="KW-0732">Signal</keyword>
<feature type="signal peptide" evidence="1">
    <location>
        <begin position="1"/>
        <end position="23"/>
    </location>
</feature>
<sequence>MRVFSSLMLASALAMAPMSAVLAQEASVVVNGEGFVDVAPDIATINLGVTTTADSAAAAMAANSEAVNAVMERLAASGVAASDIQTANLSLGPDYSSYDSSTGGAPSRYVASNYVNVQVRDLAKLGEILDSAIADGANTLNGITFGLADPRPAQDKARAAAVADAQAKATLLAQAAGVALGPVTAVVEAGGYVNPTPMFKREASDAAVPVAGGELSVQANVTVTFGKVE</sequence>
<dbReference type="EMBL" id="BMYJ01000015">
    <property type="protein sequence ID" value="GHC66950.1"/>
    <property type="molecule type" value="Genomic_DNA"/>
</dbReference>
<dbReference type="InterPro" id="IPR007497">
    <property type="entry name" value="SIMPL/DUF541"/>
</dbReference>
<name>A0A918U240_9RHOB</name>